<comment type="cofactor">
    <cofactor evidence="1">
        <name>FAD</name>
        <dbReference type="ChEBI" id="CHEBI:57692"/>
    </cofactor>
</comment>
<keyword evidence="4" id="KW-0285">Flavoprotein</keyword>
<dbReference type="GO" id="GO:0004497">
    <property type="term" value="F:monooxygenase activity"/>
    <property type="evidence" value="ECO:0007669"/>
    <property type="project" value="InterPro"/>
</dbReference>
<evidence type="ECO:0000256" key="5">
    <source>
        <dbReference type="ARBA" id="ARBA00022827"/>
    </source>
</evidence>
<feature type="domain" description="FAD-binding" evidence="7">
    <location>
        <begin position="6"/>
        <end position="363"/>
    </location>
</feature>
<dbReference type="eggNOG" id="KOG2614">
    <property type="taxonomic scope" value="Eukaryota"/>
</dbReference>
<dbReference type="OMA" id="WGWGRIV"/>
<evidence type="ECO:0000256" key="2">
    <source>
        <dbReference type="ARBA" id="ARBA00005179"/>
    </source>
</evidence>
<reference evidence="9" key="1">
    <citation type="journal article" date="2015" name="BMC Genomics">
        <title>Genomic and transcriptomic analysis of the endophytic fungus Pestalotiopsis fici reveals its lifestyle and high potential for synthesis of natural products.</title>
        <authorList>
            <person name="Wang X."/>
            <person name="Zhang X."/>
            <person name="Liu L."/>
            <person name="Xiang M."/>
            <person name="Wang W."/>
            <person name="Sun X."/>
            <person name="Che Y."/>
            <person name="Guo L."/>
            <person name="Liu G."/>
            <person name="Guo L."/>
            <person name="Wang C."/>
            <person name="Yin W.B."/>
            <person name="Stadler M."/>
            <person name="Zhang X."/>
            <person name="Liu X."/>
        </authorList>
    </citation>
    <scope>NUCLEOTIDE SEQUENCE [LARGE SCALE GENOMIC DNA]</scope>
    <source>
        <strain evidence="9">W106-1 / CGMCC3.15140</strain>
    </source>
</reference>
<dbReference type="PANTHER" id="PTHR47356">
    <property type="entry name" value="FAD-DEPENDENT MONOOXYGENASE ASQG-RELATED"/>
    <property type="match status" value="1"/>
</dbReference>
<dbReference type="PANTHER" id="PTHR47356:SF2">
    <property type="entry name" value="FAD-BINDING DOMAIN-CONTAINING PROTEIN-RELATED"/>
    <property type="match status" value="1"/>
</dbReference>
<dbReference type="RefSeq" id="XP_007837904.1">
    <property type="nucleotide sequence ID" value="XM_007839713.1"/>
</dbReference>
<protein>
    <recommendedName>
        <fullName evidence="7">FAD-binding domain-containing protein</fullName>
    </recommendedName>
</protein>
<keyword evidence="5" id="KW-0274">FAD</keyword>
<evidence type="ECO:0000256" key="3">
    <source>
        <dbReference type="ARBA" id="ARBA00007992"/>
    </source>
</evidence>
<name>W3WTS2_PESFW</name>
<keyword evidence="9" id="KW-1185">Reference proteome</keyword>
<dbReference type="EMBL" id="KI912116">
    <property type="protein sequence ID" value="ETS77258.1"/>
    <property type="molecule type" value="Genomic_DNA"/>
</dbReference>
<evidence type="ECO:0000256" key="1">
    <source>
        <dbReference type="ARBA" id="ARBA00001974"/>
    </source>
</evidence>
<keyword evidence="6" id="KW-0560">Oxidoreductase</keyword>
<evidence type="ECO:0000313" key="8">
    <source>
        <dbReference type="EMBL" id="ETS77258.1"/>
    </source>
</evidence>
<proteinExistence type="inferred from homology"/>
<dbReference type="InterPro" id="IPR050562">
    <property type="entry name" value="FAD_mOase_fung"/>
</dbReference>
<evidence type="ECO:0000259" key="7">
    <source>
        <dbReference type="Pfam" id="PF01494"/>
    </source>
</evidence>
<dbReference type="Proteomes" id="UP000030651">
    <property type="component" value="Unassembled WGS sequence"/>
</dbReference>
<sequence>MANTDFKVIIVGGGPVGLTAAHALSHAGIDFVVLEGREDMFLDSGASLVLNPASLRVMQQLGLLPSLKAIGAEMHHIKGYDLEGNTFEDHYGFNMVKTNLGIGPFAFHRSQLIEAIYNGLSATAKEKVLAGKRVMDIETKSDGVRVHCSDGSVHEGSIVIGADGVHSRTRRAMRKLALEEDPLREWDAETPFLTSYKCVWCSFPRPDGSVPGDGFNTHNTDKSTMYISGHDRSWIFLYEKLPEPTRERRSYSEKEAEDFAATFADYPITDTLKVKDALPNRMTAGMANLEEGVLKHWSWGRIVLAGDACHKFTPNAGLGFNNGVQDIVVLCNRLQAAQSDAPLDADALTKIFKDYQTERIAFVTGDESRSAHITRFHAWSDRIHYFISRFILPFHFVQRLLLNYLTRKVASTALVLDYVSAEESFVGIFPWLHKMPKYVSRKLA</sequence>
<dbReference type="GeneID" id="19276145"/>
<dbReference type="InterPro" id="IPR002938">
    <property type="entry name" value="FAD-bd"/>
</dbReference>
<dbReference type="OrthoDB" id="2431938at2759"/>
<dbReference type="Gene3D" id="3.50.50.60">
    <property type="entry name" value="FAD/NAD(P)-binding domain"/>
    <property type="match status" value="1"/>
</dbReference>
<dbReference type="STRING" id="1229662.W3WTS2"/>
<evidence type="ECO:0000313" key="9">
    <source>
        <dbReference type="Proteomes" id="UP000030651"/>
    </source>
</evidence>
<dbReference type="InParanoid" id="W3WTS2"/>
<dbReference type="SUPFAM" id="SSF51905">
    <property type="entry name" value="FAD/NAD(P)-binding domain"/>
    <property type="match status" value="1"/>
</dbReference>
<accession>W3WTS2</accession>
<comment type="pathway">
    <text evidence="2">Secondary metabolite biosynthesis.</text>
</comment>
<organism evidence="8 9">
    <name type="scientific">Pestalotiopsis fici (strain W106-1 / CGMCC3.15140)</name>
    <dbReference type="NCBI Taxonomy" id="1229662"/>
    <lineage>
        <taxon>Eukaryota</taxon>
        <taxon>Fungi</taxon>
        <taxon>Dikarya</taxon>
        <taxon>Ascomycota</taxon>
        <taxon>Pezizomycotina</taxon>
        <taxon>Sordariomycetes</taxon>
        <taxon>Xylariomycetidae</taxon>
        <taxon>Amphisphaeriales</taxon>
        <taxon>Sporocadaceae</taxon>
        <taxon>Pestalotiopsis</taxon>
    </lineage>
</organism>
<dbReference type="PRINTS" id="PR00420">
    <property type="entry name" value="RNGMNOXGNASE"/>
</dbReference>
<dbReference type="AlphaFoldDB" id="W3WTS2"/>
<dbReference type="InterPro" id="IPR036188">
    <property type="entry name" value="FAD/NAD-bd_sf"/>
</dbReference>
<gene>
    <name evidence="8" type="ORF">PFICI_11132</name>
</gene>
<evidence type="ECO:0000256" key="6">
    <source>
        <dbReference type="ARBA" id="ARBA00023002"/>
    </source>
</evidence>
<comment type="similarity">
    <text evidence="3">Belongs to the paxM FAD-dependent monooxygenase family.</text>
</comment>
<dbReference type="Pfam" id="PF01494">
    <property type="entry name" value="FAD_binding_3"/>
    <property type="match status" value="1"/>
</dbReference>
<dbReference type="HOGENOM" id="CLU_009665_12_2_1"/>
<evidence type="ECO:0000256" key="4">
    <source>
        <dbReference type="ARBA" id="ARBA00022630"/>
    </source>
</evidence>
<dbReference type="KEGG" id="pfy:PFICI_11132"/>
<dbReference type="GO" id="GO:0071949">
    <property type="term" value="F:FAD binding"/>
    <property type="evidence" value="ECO:0007669"/>
    <property type="project" value="InterPro"/>
</dbReference>